<evidence type="ECO:0000313" key="1">
    <source>
        <dbReference type="EMBL" id="ADF64965.1"/>
    </source>
</evidence>
<dbReference type="KEGG" id="enc:ECL_B003"/>
<accession>A0A0H3CWF8</accession>
<geneLocation type="plasmid" evidence="1 2">
    <name>pECL_B</name>
</geneLocation>
<keyword evidence="1" id="KW-0614">Plasmid</keyword>
<sequence length="48" mass="5535">MLERALNRAAMSVSFGMEAADHYGEPYPVIQEIQDWLKGFCEALFRSR</sequence>
<evidence type="ECO:0000313" key="2">
    <source>
        <dbReference type="Proteomes" id="UP000002363"/>
    </source>
</evidence>
<organism evidence="1 2">
    <name type="scientific">Enterobacter cloacae subsp. cloacae (strain ATCC 13047 / DSM 30054 / NBRC 13535 / NCTC 10005 / WDCM 00083 / NCDC 279-56)</name>
    <dbReference type="NCBI Taxonomy" id="716541"/>
    <lineage>
        <taxon>Bacteria</taxon>
        <taxon>Pseudomonadati</taxon>
        <taxon>Pseudomonadota</taxon>
        <taxon>Gammaproteobacteria</taxon>
        <taxon>Enterobacterales</taxon>
        <taxon>Enterobacteriaceae</taxon>
        <taxon>Enterobacter</taxon>
        <taxon>Enterobacter cloacae complex</taxon>
    </lineage>
</organism>
<dbReference type="AlphaFoldDB" id="A0A0H3CWF8"/>
<keyword evidence="2" id="KW-1185">Reference proteome</keyword>
<name>A0A0H3CWF8_ENTCC</name>
<reference evidence="1 2" key="1">
    <citation type="journal article" date="2010" name="J. Bacteriol.">
        <title>Complete genome sequence of Enterobacter cloacae subsp. cloacae type strain ATCC 13047.</title>
        <authorList>
            <person name="Ren Y."/>
            <person name="Ren Y."/>
            <person name="Zhou Z."/>
            <person name="Guo X."/>
            <person name="Li Y."/>
            <person name="Feng L."/>
            <person name="Wang L."/>
        </authorList>
    </citation>
    <scope>NUCLEOTIDE SEQUENCE [LARGE SCALE GENOMIC DNA]</scope>
    <source>
        <strain evidence="2">ATCC 13047 / DSM 30054 / NBRC 13535 / NCTC 10005 / WDCM 00083 / NCDC 279-56</strain>
        <plasmid evidence="1">pECL_B</plasmid>
    </source>
</reference>
<gene>
    <name evidence="1" type="ordered locus">ECL_B003</name>
</gene>
<protein>
    <submittedName>
        <fullName evidence="1">Uncharacterized protein</fullName>
    </submittedName>
</protein>
<dbReference type="EMBL" id="CP001920">
    <property type="protein sequence ID" value="ADF64965.1"/>
    <property type="molecule type" value="Genomic_DNA"/>
</dbReference>
<dbReference type="EnsemblBacteria" id="ADF64965">
    <property type="protein sequence ID" value="ADF64965"/>
    <property type="gene ID" value="ECL_B003"/>
</dbReference>
<dbReference type="Proteomes" id="UP000002363">
    <property type="component" value="Plasmid pECL_B"/>
</dbReference>
<proteinExistence type="predicted"/>
<dbReference type="HOGENOM" id="CLU_216293_0_0_6"/>